<keyword evidence="2" id="KW-0732">Signal</keyword>
<comment type="caution">
    <text evidence="4">The sequence shown here is derived from an EMBL/GenBank/DDBJ whole genome shotgun (WGS) entry which is preliminary data.</text>
</comment>
<feature type="domain" description="YHYH" evidence="3">
    <location>
        <begin position="219"/>
        <end position="313"/>
    </location>
</feature>
<proteinExistence type="predicted"/>
<keyword evidence="5" id="KW-1185">Reference proteome</keyword>
<evidence type="ECO:0000313" key="4">
    <source>
        <dbReference type="EMBL" id="PWQ95701.1"/>
    </source>
</evidence>
<reference evidence="4 5" key="1">
    <citation type="submission" date="2018-05" db="EMBL/GenBank/DDBJ databases">
        <title>Leucothrix arctica sp. nov., isolated from Arctic seawater.</title>
        <authorList>
            <person name="Choi A."/>
            <person name="Baek K."/>
        </authorList>
    </citation>
    <scope>NUCLEOTIDE SEQUENCE [LARGE SCALE GENOMIC DNA]</scope>
    <source>
        <strain evidence="4 5">IMCC9719</strain>
    </source>
</reference>
<accession>A0A317CC67</accession>
<evidence type="ECO:0000259" key="3">
    <source>
        <dbReference type="Pfam" id="PF14240"/>
    </source>
</evidence>
<dbReference type="Proteomes" id="UP000245506">
    <property type="component" value="Unassembled WGS sequence"/>
</dbReference>
<gene>
    <name evidence="4" type="ORF">DKT75_11750</name>
</gene>
<evidence type="ECO:0000256" key="1">
    <source>
        <dbReference type="SAM" id="MobiDB-lite"/>
    </source>
</evidence>
<feature type="signal peptide" evidence="2">
    <location>
        <begin position="1"/>
        <end position="21"/>
    </location>
</feature>
<dbReference type="InterPro" id="IPR025924">
    <property type="entry name" value="YHYH_dom"/>
</dbReference>
<dbReference type="OrthoDB" id="9796530at2"/>
<dbReference type="EMBL" id="QGKL01000032">
    <property type="protein sequence ID" value="PWQ95701.1"/>
    <property type="molecule type" value="Genomic_DNA"/>
</dbReference>
<dbReference type="AlphaFoldDB" id="A0A317CC67"/>
<name>A0A317CC67_9GAMM</name>
<evidence type="ECO:0000256" key="2">
    <source>
        <dbReference type="SAM" id="SignalP"/>
    </source>
</evidence>
<protein>
    <recommendedName>
        <fullName evidence="3">YHYH domain-containing protein</fullName>
    </recommendedName>
</protein>
<feature type="compositionally biased region" description="Low complexity" evidence="1">
    <location>
        <begin position="34"/>
        <end position="45"/>
    </location>
</feature>
<evidence type="ECO:0000313" key="5">
    <source>
        <dbReference type="Proteomes" id="UP000245506"/>
    </source>
</evidence>
<feature type="compositionally biased region" description="Low complexity" evidence="1">
    <location>
        <begin position="53"/>
        <end position="70"/>
    </location>
</feature>
<dbReference type="RefSeq" id="WP_109823629.1">
    <property type="nucleotide sequence ID" value="NZ_QGKL01000032.1"/>
</dbReference>
<sequence>MRISNYRSLVGVVAFSLFALGGCVSESSSDDTTDSTTESSTTDSSTDTDTDTSTDTTTDSSTDTTTDTSSDIVLGALDPTMFVDGAFTSNEIVDCTLSDGTETQCYEIVTTGTPAEQTPGPFCPRSTTDNDPADVGIWFDESGTDGIVDLTGNYIMDLAVTYNDSNWKLYDENTLEVFVTETLESCDGAAQPNVEDEFKQHCVECSMDYLADLDVTATYLIPVTPQVADTTGSVSQVGVALNGTELSAPAPVDDILGNYTIAAFDDCGGHINLHQGYHYHAAAGGCAEVGTQDDGHAALLGYALDGYGIYGMRDENGDEATGLDECRGEEDDVRGYHYHAASPGENLFIGCFHGKTVASDTDAGGPPAGGPPNQ</sequence>
<feature type="chain" id="PRO_5016252726" description="YHYH domain-containing protein" evidence="2">
    <location>
        <begin position="22"/>
        <end position="374"/>
    </location>
</feature>
<organism evidence="4 5">
    <name type="scientific">Leucothrix arctica</name>
    <dbReference type="NCBI Taxonomy" id="1481894"/>
    <lineage>
        <taxon>Bacteria</taxon>
        <taxon>Pseudomonadati</taxon>
        <taxon>Pseudomonadota</taxon>
        <taxon>Gammaproteobacteria</taxon>
        <taxon>Thiotrichales</taxon>
        <taxon>Thiotrichaceae</taxon>
        <taxon>Leucothrix</taxon>
    </lineage>
</organism>
<feature type="region of interest" description="Disordered" evidence="1">
    <location>
        <begin position="25"/>
        <end position="70"/>
    </location>
</feature>
<dbReference type="Pfam" id="PF14240">
    <property type="entry name" value="YHYH"/>
    <property type="match status" value="1"/>
</dbReference>
<dbReference type="PROSITE" id="PS51257">
    <property type="entry name" value="PROKAR_LIPOPROTEIN"/>
    <property type="match status" value="1"/>
</dbReference>